<evidence type="ECO:0000313" key="2">
    <source>
        <dbReference type="Proteomes" id="UP000253941"/>
    </source>
</evidence>
<gene>
    <name evidence="1" type="ORF">DRB17_08760</name>
</gene>
<organism evidence="1 2">
    <name type="scientific">Ferruginivarius sediminum</name>
    <dbReference type="NCBI Taxonomy" id="2661937"/>
    <lineage>
        <taxon>Bacteria</taxon>
        <taxon>Pseudomonadati</taxon>
        <taxon>Pseudomonadota</taxon>
        <taxon>Alphaproteobacteria</taxon>
        <taxon>Rhodospirillales</taxon>
        <taxon>Rhodospirillaceae</taxon>
        <taxon>Ferruginivarius</taxon>
    </lineage>
</organism>
<dbReference type="EMBL" id="QPMH01000006">
    <property type="protein sequence ID" value="RDD62310.1"/>
    <property type="molecule type" value="Genomic_DNA"/>
</dbReference>
<protein>
    <recommendedName>
        <fullName evidence="3">Serine/threonine protein phosphatase</fullName>
    </recommendedName>
</protein>
<evidence type="ECO:0008006" key="3">
    <source>
        <dbReference type="Google" id="ProtNLM"/>
    </source>
</evidence>
<name>A0A369TAJ9_9PROT</name>
<dbReference type="Gene3D" id="3.60.21.10">
    <property type="match status" value="1"/>
</dbReference>
<dbReference type="RefSeq" id="WP_114581822.1">
    <property type="nucleotide sequence ID" value="NZ_QPMH01000006.1"/>
</dbReference>
<accession>A0A369TAJ9</accession>
<proteinExistence type="predicted"/>
<dbReference type="InterPro" id="IPR029052">
    <property type="entry name" value="Metallo-depent_PP-like"/>
</dbReference>
<reference evidence="1 2" key="1">
    <citation type="submission" date="2018-07" db="EMBL/GenBank/DDBJ databases">
        <title>Venubactetium sediminum gen. nov., sp. nov., isolated from a marine solar saltern.</title>
        <authorList>
            <person name="Wang S."/>
        </authorList>
    </citation>
    <scope>NUCLEOTIDE SEQUENCE [LARGE SCALE GENOMIC DNA]</scope>
    <source>
        <strain evidence="1 2">WD2A32</strain>
    </source>
</reference>
<keyword evidence="2" id="KW-1185">Reference proteome</keyword>
<dbReference type="SUPFAM" id="SSF56300">
    <property type="entry name" value="Metallo-dependent phosphatases"/>
    <property type="match status" value="1"/>
</dbReference>
<dbReference type="Proteomes" id="UP000253941">
    <property type="component" value="Unassembled WGS sequence"/>
</dbReference>
<comment type="caution">
    <text evidence="1">The sequence shown here is derived from an EMBL/GenBank/DDBJ whole genome shotgun (WGS) entry which is preliminary data.</text>
</comment>
<sequence>MTDRRIANLETPERVWAVAAIHGEAGRLARLHDQLWQRLARGDRVVYLGNMIGHGESIVATVDELVDFRRAVMARPGGFACHLVYLRGSQEVMWQKLLQLQFTPDPVGALSWMLQRGVSATLEAYGADAEAGVRAARAGTVALTRWTSGVRQAMQRHAGHVELLGRMHSAAQTGENGVLFVNAGLDPHKPLAEQGDLFWWHGAGFSELDRPYAGFQRIVRGFDPRRRGPEELPHKLTLDAGAGFGGPVVAACFDRAGQVIEHLEA</sequence>
<evidence type="ECO:0000313" key="1">
    <source>
        <dbReference type="EMBL" id="RDD62310.1"/>
    </source>
</evidence>
<dbReference type="AlphaFoldDB" id="A0A369TAJ9"/>